<keyword evidence="8" id="KW-0496">Mitochondrion</keyword>
<dbReference type="PROSITE" id="PS50920">
    <property type="entry name" value="SOLCAR"/>
    <property type="match status" value="3"/>
</dbReference>
<dbReference type="InterPro" id="IPR023395">
    <property type="entry name" value="MCP_dom_sf"/>
</dbReference>
<dbReference type="GO" id="GO:0005743">
    <property type="term" value="C:mitochondrial inner membrane"/>
    <property type="evidence" value="ECO:0007669"/>
    <property type="project" value="UniProtKB-SubCell"/>
</dbReference>
<evidence type="ECO:0000313" key="13">
    <source>
        <dbReference type="EMBL" id="CAG9331690.1"/>
    </source>
</evidence>
<dbReference type="PANTHER" id="PTHR45618">
    <property type="entry name" value="MITOCHONDRIAL DICARBOXYLATE CARRIER-RELATED"/>
    <property type="match status" value="1"/>
</dbReference>
<accession>A0AAU9KCM7</accession>
<evidence type="ECO:0000256" key="6">
    <source>
        <dbReference type="ARBA" id="ARBA00022792"/>
    </source>
</evidence>
<dbReference type="AlphaFoldDB" id="A0AAU9KCM7"/>
<keyword evidence="4 10" id="KW-0812">Transmembrane</keyword>
<comment type="similarity">
    <text evidence="2 11">Belongs to the mitochondrial carrier (TC 2.A.29) family.</text>
</comment>
<evidence type="ECO:0000256" key="12">
    <source>
        <dbReference type="SAM" id="Phobius"/>
    </source>
</evidence>
<dbReference type="InterPro" id="IPR018108">
    <property type="entry name" value="MCP_transmembrane"/>
</dbReference>
<evidence type="ECO:0000256" key="2">
    <source>
        <dbReference type="ARBA" id="ARBA00006375"/>
    </source>
</evidence>
<evidence type="ECO:0000313" key="14">
    <source>
        <dbReference type="Proteomes" id="UP001162131"/>
    </source>
</evidence>
<dbReference type="Proteomes" id="UP001162131">
    <property type="component" value="Unassembled WGS sequence"/>
</dbReference>
<feature type="repeat" description="Solcar" evidence="10">
    <location>
        <begin position="14"/>
        <end position="102"/>
    </location>
</feature>
<keyword evidence="7 12" id="KW-1133">Transmembrane helix</keyword>
<feature type="transmembrane region" description="Helical" evidence="12">
    <location>
        <begin position="265"/>
        <end position="287"/>
    </location>
</feature>
<evidence type="ECO:0000256" key="9">
    <source>
        <dbReference type="ARBA" id="ARBA00023136"/>
    </source>
</evidence>
<dbReference type="Pfam" id="PF00153">
    <property type="entry name" value="Mito_carr"/>
    <property type="match status" value="3"/>
</dbReference>
<feature type="transmembrane region" description="Helical" evidence="12">
    <location>
        <begin position="20"/>
        <end position="40"/>
    </location>
</feature>
<keyword evidence="9 10" id="KW-0472">Membrane</keyword>
<evidence type="ECO:0008006" key="15">
    <source>
        <dbReference type="Google" id="ProtNLM"/>
    </source>
</evidence>
<dbReference type="FunFam" id="1.50.40.10:FF:000009">
    <property type="entry name" value="Mitochondrial 2-oxoglutarate/malate carrier protein"/>
    <property type="match status" value="1"/>
</dbReference>
<feature type="transmembrane region" description="Helical" evidence="12">
    <location>
        <begin position="209"/>
        <end position="226"/>
    </location>
</feature>
<evidence type="ECO:0000256" key="5">
    <source>
        <dbReference type="ARBA" id="ARBA00022737"/>
    </source>
</evidence>
<proteinExistence type="inferred from homology"/>
<keyword evidence="5" id="KW-0677">Repeat</keyword>
<dbReference type="EMBL" id="CAJZBQ010000053">
    <property type="protein sequence ID" value="CAG9331690.1"/>
    <property type="molecule type" value="Genomic_DNA"/>
</dbReference>
<feature type="repeat" description="Solcar" evidence="10">
    <location>
        <begin position="203"/>
        <end position="293"/>
    </location>
</feature>
<sequence length="306" mass="35131">MKAYNPELDHLRYANHVNNFLIGGFAGVIGTIVILPVDYVKVKIQGLAEGHRGDYEKPLHFAQRILKEKGIKKFYSGIHPAIHRQAIYSTTRIGLYKTLSDHDKEHSGQPTIPFVKKAFYSIFSGGLASFLVNPLDLTMVRLRYDHKQYSGIFDAQRKMIKEEGIFTFWKGSVPTILRAMIINFTMLATYDESNEHFMTSFEENPSHRFFSSVLAATLSCIVAMPFDNIKVKYQRMEIGPDGTFKYKGFIDCVRKSLKSEGFWRLYTGFPLFVMKLAPHVVITLLTMDLLHHLIDPYTARSLKYNK</sequence>
<evidence type="ECO:0000256" key="4">
    <source>
        <dbReference type="ARBA" id="ARBA00022692"/>
    </source>
</evidence>
<evidence type="ECO:0000256" key="8">
    <source>
        <dbReference type="ARBA" id="ARBA00023128"/>
    </source>
</evidence>
<keyword evidence="14" id="KW-1185">Reference proteome</keyword>
<gene>
    <name evidence="13" type="ORF">BSTOLATCC_MIC53754</name>
</gene>
<dbReference type="Gene3D" id="1.50.40.10">
    <property type="entry name" value="Mitochondrial carrier domain"/>
    <property type="match status" value="1"/>
</dbReference>
<name>A0AAU9KCM7_9CILI</name>
<evidence type="ECO:0000256" key="3">
    <source>
        <dbReference type="ARBA" id="ARBA00022448"/>
    </source>
</evidence>
<evidence type="ECO:0000256" key="7">
    <source>
        <dbReference type="ARBA" id="ARBA00022989"/>
    </source>
</evidence>
<keyword evidence="6" id="KW-0999">Mitochondrion inner membrane</keyword>
<evidence type="ECO:0000256" key="1">
    <source>
        <dbReference type="ARBA" id="ARBA00004448"/>
    </source>
</evidence>
<dbReference type="InterPro" id="IPR002067">
    <property type="entry name" value="MCP"/>
</dbReference>
<feature type="transmembrane region" description="Helical" evidence="12">
    <location>
        <begin position="167"/>
        <end position="189"/>
    </location>
</feature>
<dbReference type="SUPFAM" id="SSF103506">
    <property type="entry name" value="Mitochondrial carrier"/>
    <property type="match status" value="1"/>
</dbReference>
<feature type="repeat" description="Solcar" evidence="10">
    <location>
        <begin position="112"/>
        <end position="196"/>
    </location>
</feature>
<reference evidence="13" key="1">
    <citation type="submission" date="2021-09" db="EMBL/GenBank/DDBJ databases">
        <authorList>
            <consortium name="AG Swart"/>
            <person name="Singh M."/>
            <person name="Singh A."/>
            <person name="Seah K."/>
            <person name="Emmerich C."/>
        </authorList>
    </citation>
    <scope>NUCLEOTIDE SEQUENCE</scope>
    <source>
        <strain evidence="13">ATCC30299</strain>
    </source>
</reference>
<comment type="subcellular location">
    <subcellularLocation>
        <location evidence="1">Mitochondrion inner membrane</location>
        <topology evidence="1">Multi-pass membrane protein</topology>
    </subcellularLocation>
</comment>
<comment type="caution">
    <text evidence="13">The sequence shown here is derived from an EMBL/GenBank/DDBJ whole genome shotgun (WGS) entry which is preliminary data.</text>
</comment>
<evidence type="ECO:0000256" key="10">
    <source>
        <dbReference type="PROSITE-ProRule" id="PRU00282"/>
    </source>
</evidence>
<evidence type="ECO:0000256" key="11">
    <source>
        <dbReference type="RuleBase" id="RU000488"/>
    </source>
</evidence>
<dbReference type="GO" id="GO:0055085">
    <property type="term" value="P:transmembrane transport"/>
    <property type="evidence" value="ECO:0007669"/>
    <property type="project" value="InterPro"/>
</dbReference>
<dbReference type="PRINTS" id="PR00926">
    <property type="entry name" value="MITOCARRIER"/>
</dbReference>
<dbReference type="InterPro" id="IPR050391">
    <property type="entry name" value="Mito_Metabolite_Transporter"/>
</dbReference>
<organism evidence="13 14">
    <name type="scientific">Blepharisma stoltei</name>
    <dbReference type="NCBI Taxonomy" id="1481888"/>
    <lineage>
        <taxon>Eukaryota</taxon>
        <taxon>Sar</taxon>
        <taxon>Alveolata</taxon>
        <taxon>Ciliophora</taxon>
        <taxon>Postciliodesmatophora</taxon>
        <taxon>Heterotrichea</taxon>
        <taxon>Heterotrichida</taxon>
        <taxon>Blepharismidae</taxon>
        <taxon>Blepharisma</taxon>
    </lineage>
</organism>
<keyword evidence="3 11" id="KW-0813">Transport</keyword>
<protein>
    <recommendedName>
        <fullName evidence="15">Mitochondrial carrier protein</fullName>
    </recommendedName>
</protein>